<sequence length="180" mass="21017">MKNLFKISIGLLLVVSCQEKPIKEMAVPTPSFDLKSDLSDFKQKMTVLDTLTVLFDHSVCTYQGYERIKITKGSNSIKVRSEFKESSFKNPEWDLVYEKRISPNDTTWQFGQFLERNSKRRTSDKKTRGILIVVNRNDTLQFFTDGLVDLNGFLEDYYVTMRKIHPENKNGIYGYVFEDE</sequence>
<dbReference type="RefSeq" id="WP_311387971.1">
    <property type="nucleotide sequence ID" value="NZ_JAVRHU010000002.1"/>
</dbReference>
<reference evidence="1 2" key="1">
    <citation type="submission" date="2023-09" db="EMBL/GenBank/DDBJ databases">
        <authorList>
            <person name="Rey-Velasco X."/>
        </authorList>
    </citation>
    <scope>NUCLEOTIDE SEQUENCE [LARGE SCALE GENOMIC DNA]</scope>
    <source>
        <strain evidence="1 2">P007</strain>
    </source>
</reference>
<proteinExistence type="predicted"/>
<evidence type="ECO:0000313" key="1">
    <source>
        <dbReference type="EMBL" id="MDT0622022.1"/>
    </source>
</evidence>
<keyword evidence="2" id="KW-1185">Reference proteome</keyword>
<accession>A0ABU3BIN4</accession>
<evidence type="ECO:0000313" key="2">
    <source>
        <dbReference type="Proteomes" id="UP001250662"/>
    </source>
</evidence>
<comment type="caution">
    <text evidence="1">The sequence shown here is derived from an EMBL/GenBank/DDBJ whole genome shotgun (WGS) entry which is preliminary data.</text>
</comment>
<organism evidence="1 2">
    <name type="scientific">Croceitalea vernalis</name>
    <dbReference type="NCBI Taxonomy" id="3075599"/>
    <lineage>
        <taxon>Bacteria</taxon>
        <taxon>Pseudomonadati</taxon>
        <taxon>Bacteroidota</taxon>
        <taxon>Flavobacteriia</taxon>
        <taxon>Flavobacteriales</taxon>
        <taxon>Flavobacteriaceae</taxon>
        <taxon>Croceitalea</taxon>
    </lineage>
</organism>
<evidence type="ECO:0008006" key="3">
    <source>
        <dbReference type="Google" id="ProtNLM"/>
    </source>
</evidence>
<protein>
    <recommendedName>
        <fullName evidence="3">Lipoprotein</fullName>
    </recommendedName>
</protein>
<dbReference type="EMBL" id="JAVRHU010000002">
    <property type="protein sequence ID" value="MDT0622022.1"/>
    <property type="molecule type" value="Genomic_DNA"/>
</dbReference>
<gene>
    <name evidence="1" type="ORF">RM520_10300</name>
</gene>
<dbReference type="PROSITE" id="PS51257">
    <property type="entry name" value="PROKAR_LIPOPROTEIN"/>
    <property type="match status" value="1"/>
</dbReference>
<dbReference type="Proteomes" id="UP001250662">
    <property type="component" value="Unassembled WGS sequence"/>
</dbReference>
<name>A0ABU3BIN4_9FLAO</name>